<comment type="caution">
    <text evidence="2">The sequence shown here is derived from an EMBL/GenBank/DDBJ whole genome shotgun (WGS) entry which is preliminary data.</text>
</comment>
<reference evidence="2" key="1">
    <citation type="journal article" date="2014" name="Front. Microbiol.">
        <title>High frequency of phylogenetically diverse reductive dehalogenase-homologous genes in deep subseafloor sedimentary metagenomes.</title>
        <authorList>
            <person name="Kawai M."/>
            <person name="Futagami T."/>
            <person name="Toyoda A."/>
            <person name="Takaki Y."/>
            <person name="Nishi S."/>
            <person name="Hori S."/>
            <person name="Arai W."/>
            <person name="Tsubouchi T."/>
            <person name="Morono Y."/>
            <person name="Uchiyama I."/>
            <person name="Ito T."/>
            <person name="Fujiyama A."/>
            <person name="Inagaki F."/>
            <person name="Takami H."/>
        </authorList>
    </citation>
    <scope>NUCLEOTIDE SEQUENCE</scope>
    <source>
        <strain evidence="2">Expedition CK06-06</strain>
    </source>
</reference>
<feature type="transmembrane region" description="Helical" evidence="1">
    <location>
        <begin position="228"/>
        <end position="256"/>
    </location>
</feature>
<accession>X0YP59</accession>
<organism evidence="2">
    <name type="scientific">marine sediment metagenome</name>
    <dbReference type="NCBI Taxonomy" id="412755"/>
    <lineage>
        <taxon>unclassified sequences</taxon>
        <taxon>metagenomes</taxon>
        <taxon>ecological metagenomes</taxon>
    </lineage>
</organism>
<protein>
    <submittedName>
        <fullName evidence="2">Uncharacterized protein</fullName>
    </submittedName>
</protein>
<evidence type="ECO:0000256" key="1">
    <source>
        <dbReference type="SAM" id="Phobius"/>
    </source>
</evidence>
<dbReference type="AlphaFoldDB" id="X0YP59"/>
<feature type="transmembrane region" description="Helical" evidence="1">
    <location>
        <begin position="109"/>
        <end position="133"/>
    </location>
</feature>
<feature type="transmembrane region" description="Helical" evidence="1">
    <location>
        <begin position="191"/>
        <end position="213"/>
    </location>
</feature>
<proteinExistence type="predicted"/>
<name>X0YP59_9ZZZZ</name>
<keyword evidence="1" id="KW-1133">Transmembrane helix</keyword>
<dbReference type="EMBL" id="BART01006111">
    <property type="protein sequence ID" value="GAG57945.1"/>
    <property type="molecule type" value="Genomic_DNA"/>
</dbReference>
<keyword evidence="1" id="KW-0812">Transmembrane</keyword>
<gene>
    <name evidence="2" type="ORF">S01H4_13901</name>
</gene>
<sequence length="263" mass="30846">MSSKLFSYLLKNNQWIKSDAISIDDVTVLVDTTRDIIWYLEEKKATARKKFEARGLLGELKKKYEPYKFKKIDHRAPIDVLEKIEELKKSTSHLSMKFRGKEIQEFSKYLYFLNIVAGVLQVICMIIITWALSWPQVYDSQSYLNYIINSNHFYFYIELDSLLLFFSLIIFIFTSFFGIILRRKIFTTSSIFLAVIIFLSLIYIRIGPTLLYFQATSPFPNILIRVDAFLFFIIGVDIILFVSIVGSIIPGTYWLIKKNIKKI</sequence>
<keyword evidence="1" id="KW-0472">Membrane</keyword>
<evidence type="ECO:0000313" key="2">
    <source>
        <dbReference type="EMBL" id="GAG57945.1"/>
    </source>
</evidence>
<feature type="transmembrane region" description="Helical" evidence="1">
    <location>
        <begin position="153"/>
        <end position="179"/>
    </location>
</feature>